<dbReference type="InterPro" id="IPR053875">
    <property type="entry name" value="Cytochrom_c_NrfB-like_dom"/>
</dbReference>
<dbReference type="Pfam" id="PF22678">
    <property type="entry name" value="Cytochrom_c_NrfB-like"/>
    <property type="match status" value="1"/>
</dbReference>
<gene>
    <name evidence="6" type="ORF">GCM10022229_11060</name>
</gene>
<dbReference type="PANTHER" id="PTHR35038:SF6">
    <property type="entry name" value="SURFACE LOCALIZED DECAHEME CYTOCHROME C LIPOPROTEIN"/>
    <property type="match status" value="1"/>
</dbReference>
<dbReference type="Gene3D" id="1.10.287.3080">
    <property type="match status" value="1"/>
</dbReference>
<feature type="domain" description="Cytochrome c-type protein NrfB-like" evidence="5">
    <location>
        <begin position="124"/>
        <end position="191"/>
    </location>
</feature>
<accession>A0ABP7MBQ5</accession>
<dbReference type="Pfam" id="PF09699">
    <property type="entry name" value="Paired_CXXCH_1"/>
    <property type="match status" value="2"/>
</dbReference>
<feature type="signal peptide" evidence="3">
    <location>
        <begin position="1"/>
        <end position="30"/>
    </location>
</feature>
<sequence>MRIFLLIGVATAGVLAVAASFAPISASAPAQDTAGTAAQDPANPYHLPPTHFGSENPQAVHAFVDAPGFADAPLARNPQAPDAKPVGQQVCTACHSRESDTFAHTTHALGMQVAFTANPDTPTCEACHGPGSVHAQAPEQPGAIIAFTHDGGTPVETQAGACMGCHAGGPRDHWLGSIHQRNQLSCSDCHNPMAQFSAEGLQAQDSINQTCATCHKDIRQQFNRRSHMPLPEGQMACVDCHNPHGTINTALLKTDTVNETCYQCHAEKRGPFLFEHAPVRENCLNCHTPHGSNQHALLVAPVPMLCQQCHSHTRHPNDMFNEQMLANGMAPDERLMGRGCLTCHSQIHGSNNPAGPRFHK</sequence>
<feature type="region of interest" description="Disordered" evidence="2">
    <location>
        <begin position="32"/>
        <end position="56"/>
    </location>
</feature>
<dbReference type="InterPro" id="IPR051829">
    <property type="entry name" value="Multiheme_Cytochr_ET"/>
</dbReference>
<dbReference type="NCBIfam" id="TIGR01905">
    <property type="entry name" value="paired_CXXCH_1"/>
    <property type="match status" value="2"/>
</dbReference>
<dbReference type="RefSeq" id="WP_344758954.1">
    <property type="nucleotide sequence ID" value="NZ_BAAAZU010000004.1"/>
</dbReference>
<dbReference type="NCBIfam" id="TIGR03508">
    <property type="entry name" value="decahem_SO"/>
    <property type="match status" value="1"/>
</dbReference>
<dbReference type="PANTHER" id="PTHR35038">
    <property type="entry name" value="DISSIMILATORY SULFITE REDUCTASE SIRA"/>
    <property type="match status" value="1"/>
</dbReference>
<organism evidence="6 7">
    <name type="scientific">Luteimonas lutimaris</name>
    <dbReference type="NCBI Taxonomy" id="698645"/>
    <lineage>
        <taxon>Bacteria</taxon>
        <taxon>Pseudomonadati</taxon>
        <taxon>Pseudomonadota</taxon>
        <taxon>Gammaproteobacteria</taxon>
        <taxon>Lysobacterales</taxon>
        <taxon>Lysobacteraceae</taxon>
        <taxon>Luteimonas</taxon>
    </lineage>
</organism>
<evidence type="ECO:0000256" key="2">
    <source>
        <dbReference type="SAM" id="MobiDB-lite"/>
    </source>
</evidence>
<dbReference type="EMBL" id="BAAAZU010000004">
    <property type="protein sequence ID" value="GAA3919260.1"/>
    <property type="molecule type" value="Genomic_DNA"/>
</dbReference>
<reference evidence="7" key="1">
    <citation type="journal article" date="2019" name="Int. J. Syst. Evol. Microbiol.">
        <title>The Global Catalogue of Microorganisms (GCM) 10K type strain sequencing project: providing services to taxonomists for standard genome sequencing and annotation.</title>
        <authorList>
            <consortium name="The Broad Institute Genomics Platform"/>
            <consortium name="The Broad Institute Genome Sequencing Center for Infectious Disease"/>
            <person name="Wu L."/>
            <person name="Ma J."/>
        </authorList>
    </citation>
    <scope>NUCLEOTIDE SEQUENCE [LARGE SCALE GENOMIC DNA]</scope>
    <source>
        <strain evidence="7">JCM 16916</strain>
    </source>
</reference>
<evidence type="ECO:0000259" key="4">
    <source>
        <dbReference type="Pfam" id="PF09699"/>
    </source>
</evidence>
<evidence type="ECO:0000256" key="3">
    <source>
        <dbReference type="SAM" id="SignalP"/>
    </source>
</evidence>
<keyword evidence="7" id="KW-1185">Reference proteome</keyword>
<evidence type="ECO:0000256" key="1">
    <source>
        <dbReference type="ARBA" id="ARBA00022729"/>
    </source>
</evidence>
<protein>
    <submittedName>
        <fullName evidence="6">DmsE family decaheme c-type cytochrome</fullName>
    </submittedName>
</protein>
<name>A0ABP7MBQ5_9GAMM</name>
<dbReference type="CDD" id="cd08168">
    <property type="entry name" value="Cytochrom_C3"/>
    <property type="match status" value="1"/>
</dbReference>
<evidence type="ECO:0000313" key="6">
    <source>
        <dbReference type="EMBL" id="GAA3919260.1"/>
    </source>
</evidence>
<dbReference type="SUPFAM" id="SSF48695">
    <property type="entry name" value="Multiheme cytochromes"/>
    <property type="match status" value="1"/>
</dbReference>
<dbReference type="Proteomes" id="UP001501727">
    <property type="component" value="Unassembled WGS sequence"/>
</dbReference>
<proteinExistence type="predicted"/>
<evidence type="ECO:0000313" key="7">
    <source>
        <dbReference type="Proteomes" id="UP001501727"/>
    </source>
</evidence>
<feature type="chain" id="PRO_5047087033" evidence="3">
    <location>
        <begin position="31"/>
        <end position="360"/>
    </location>
</feature>
<feature type="domain" description="Doubled CXXCH motif" evidence="4">
    <location>
        <begin position="227"/>
        <end position="269"/>
    </location>
</feature>
<dbReference type="Gene3D" id="1.10.1130.10">
    <property type="entry name" value="Flavocytochrome C3, Chain A"/>
    <property type="match status" value="1"/>
</dbReference>
<feature type="domain" description="Doubled CXXCH motif" evidence="4">
    <location>
        <begin position="276"/>
        <end position="314"/>
    </location>
</feature>
<keyword evidence="1 3" id="KW-0732">Signal</keyword>
<dbReference type="InterPro" id="IPR036280">
    <property type="entry name" value="Multihaem_cyt_sf"/>
</dbReference>
<dbReference type="InterPro" id="IPR020015">
    <property type="entry name" value="Decahaem_cyt-c_DmsE"/>
</dbReference>
<dbReference type="Gene3D" id="3.90.10.10">
    <property type="entry name" value="Cytochrome C3"/>
    <property type="match status" value="1"/>
</dbReference>
<dbReference type="InterPro" id="IPR010177">
    <property type="entry name" value="Paired_CXXCH_1"/>
</dbReference>
<comment type="caution">
    <text evidence="6">The sequence shown here is derived from an EMBL/GenBank/DDBJ whole genome shotgun (WGS) entry which is preliminary data.</text>
</comment>
<evidence type="ECO:0000259" key="5">
    <source>
        <dbReference type="Pfam" id="PF22678"/>
    </source>
</evidence>